<evidence type="ECO:0000256" key="4">
    <source>
        <dbReference type="RuleBase" id="RU003939"/>
    </source>
</evidence>
<dbReference type="Proteomes" id="UP001549313">
    <property type="component" value="Unassembled WGS sequence"/>
</dbReference>
<dbReference type="RefSeq" id="WP_354089455.1">
    <property type="nucleotide sequence ID" value="NZ_JBEPTF010000003.1"/>
</dbReference>
<comment type="caution">
    <text evidence="5">The sequence shown here is derived from an EMBL/GenBank/DDBJ whole genome shotgun (WGS) entry which is preliminary data.</text>
</comment>
<evidence type="ECO:0000313" key="6">
    <source>
        <dbReference type="Proteomes" id="UP001549313"/>
    </source>
</evidence>
<keyword evidence="2" id="KW-0226">DNA condensation</keyword>
<proteinExistence type="inferred from homology"/>
<dbReference type="EMBL" id="JBEPTF010000003">
    <property type="protein sequence ID" value="MET4684495.1"/>
    <property type="molecule type" value="Genomic_DNA"/>
</dbReference>
<name>A0ABV2REU2_9CAUL</name>
<reference evidence="5 6" key="1">
    <citation type="submission" date="2024-06" db="EMBL/GenBank/DDBJ databases">
        <title>Sorghum-associated microbial communities from plants grown in Nebraska, USA.</title>
        <authorList>
            <person name="Schachtman D."/>
        </authorList>
    </citation>
    <scope>NUCLEOTIDE SEQUENCE [LARGE SCALE GENOMIC DNA]</scope>
    <source>
        <strain evidence="5 6">2814</strain>
    </source>
</reference>
<evidence type="ECO:0000256" key="2">
    <source>
        <dbReference type="ARBA" id="ARBA00023067"/>
    </source>
</evidence>
<dbReference type="PANTHER" id="PTHR33175:SF3">
    <property type="entry name" value="DNA-BINDING PROTEIN HU-BETA"/>
    <property type="match status" value="1"/>
</dbReference>
<dbReference type="InterPro" id="IPR010992">
    <property type="entry name" value="IHF-like_DNA-bd_dom_sf"/>
</dbReference>
<keyword evidence="3 5" id="KW-0238">DNA-binding</keyword>
<dbReference type="CDD" id="cd13831">
    <property type="entry name" value="HU"/>
    <property type="match status" value="1"/>
</dbReference>
<protein>
    <submittedName>
        <fullName evidence="5">DNA-binding protein HU-beta</fullName>
    </submittedName>
</protein>
<dbReference type="PANTHER" id="PTHR33175">
    <property type="entry name" value="DNA-BINDING PROTEIN HU"/>
    <property type="match status" value="1"/>
</dbReference>
<sequence length="91" mass="9657">MTKIELIGRMAEAAGISRDEARLALEGFTVAVTEALAEGRDVRLIGFGGFSAVDRKAGTARNPRTGEVVERPASRTVRFRPGEGLKSALNG</sequence>
<dbReference type="SMART" id="SM00411">
    <property type="entry name" value="BHL"/>
    <property type="match status" value="1"/>
</dbReference>
<dbReference type="InterPro" id="IPR000119">
    <property type="entry name" value="Hist_DNA-bd"/>
</dbReference>
<evidence type="ECO:0000256" key="3">
    <source>
        <dbReference type="ARBA" id="ARBA00023125"/>
    </source>
</evidence>
<gene>
    <name evidence="5" type="ORF">ABIE19_002432</name>
</gene>
<accession>A0ABV2REU2</accession>
<organism evidence="5 6">
    <name type="scientific">Brevundimonas faecalis</name>
    <dbReference type="NCBI Taxonomy" id="947378"/>
    <lineage>
        <taxon>Bacteria</taxon>
        <taxon>Pseudomonadati</taxon>
        <taxon>Pseudomonadota</taxon>
        <taxon>Alphaproteobacteria</taxon>
        <taxon>Caulobacterales</taxon>
        <taxon>Caulobacteraceae</taxon>
        <taxon>Brevundimonas</taxon>
    </lineage>
</organism>
<dbReference type="SUPFAM" id="SSF47729">
    <property type="entry name" value="IHF-like DNA-binding proteins"/>
    <property type="match status" value="1"/>
</dbReference>
<dbReference type="Pfam" id="PF00216">
    <property type="entry name" value="Bac_DNA_binding"/>
    <property type="match status" value="1"/>
</dbReference>
<keyword evidence="6" id="KW-1185">Reference proteome</keyword>
<evidence type="ECO:0000313" key="5">
    <source>
        <dbReference type="EMBL" id="MET4684495.1"/>
    </source>
</evidence>
<comment type="similarity">
    <text evidence="1 4">Belongs to the bacterial histone-like protein family.</text>
</comment>
<evidence type="ECO:0000256" key="1">
    <source>
        <dbReference type="ARBA" id="ARBA00010529"/>
    </source>
</evidence>
<dbReference type="Gene3D" id="4.10.520.10">
    <property type="entry name" value="IHF-like DNA-binding proteins"/>
    <property type="match status" value="1"/>
</dbReference>
<dbReference type="PRINTS" id="PR01727">
    <property type="entry name" value="DNABINDINGHU"/>
</dbReference>
<dbReference type="GO" id="GO:0003677">
    <property type="term" value="F:DNA binding"/>
    <property type="evidence" value="ECO:0007669"/>
    <property type="project" value="UniProtKB-KW"/>
</dbReference>